<name>A0A6L2JBJ3_TANCI</name>
<sequence length="407" mass="46080">MLNSSVIICDSEKKNEDSVDTCNKCLELEAELVKKNDVYIELSKWFLNLEQHCISLEVSIQLDKEIFQKDQSSDLKAQIQEKVFANATLKNELRKLKGKNVIDTIVSNHHATTIAPEMYTLELDTLPPKVLKNMDAYIAYIKHSRDHADTLRDIVESARELGRTFTTVRNKCLLTRFTSTKVVPLKKSTIHSVVTPTQGIKVVQIVLWYLESGCSKHMTENRSQLTNFINKFLGTVKFEAVATTCYTQNRSLIRLHHGKTPYELLHDRKLDLSYLYVFGALCYPTNDSEDLGKLKSKADVGIFIGYAPVKKTTLQASHLKEKKSVRFNGHMAFEKFGSGPEPQLLTTGTLNLGLVPNPPSSTPYVRPTKNDWDILFQPMFDVFLNPPPSVVYLVPTTTTQRLANPID</sequence>
<comment type="caution">
    <text evidence="1">The sequence shown here is derived from an EMBL/GenBank/DDBJ whole genome shotgun (WGS) entry which is preliminary data.</text>
</comment>
<dbReference type="InterPro" id="IPR039537">
    <property type="entry name" value="Retrotran_Ty1/copia-like"/>
</dbReference>
<dbReference type="PANTHER" id="PTHR42648">
    <property type="entry name" value="TRANSPOSASE, PUTATIVE-RELATED"/>
    <property type="match status" value="1"/>
</dbReference>
<gene>
    <name evidence="1" type="ORF">Tci_006060</name>
</gene>
<dbReference type="AlphaFoldDB" id="A0A6L2JBJ3"/>
<organism evidence="1">
    <name type="scientific">Tanacetum cinerariifolium</name>
    <name type="common">Dalmatian daisy</name>
    <name type="synonym">Chrysanthemum cinerariifolium</name>
    <dbReference type="NCBI Taxonomy" id="118510"/>
    <lineage>
        <taxon>Eukaryota</taxon>
        <taxon>Viridiplantae</taxon>
        <taxon>Streptophyta</taxon>
        <taxon>Embryophyta</taxon>
        <taxon>Tracheophyta</taxon>
        <taxon>Spermatophyta</taxon>
        <taxon>Magnoliopsida</taxon>
        <taxon>eudicotyledons</taxon>
        <taxon>Gunneridae</taxon>
        <taxon>Pentapetalae</taxon>
        <taxon>asterids</taxon>
        <taxon>campanulids</taxon>
        <taxon>Asterales</taxon>
        <taxon>Asteraceae</taxon>
        <taxon>Asteroideae</taxon>
        <taxon>Anthemideae</taxon>
        <taxon>Anthemidinae</taxon>
        <taxon>Tanacetum</taxon>
    </lineage>
</organism>
<proteinExistence type="predicted"/>
<accession>A0A6L2JBJ3</accession>
<evidence type="ECO:0000313" key="1">
    <source>
        <dbReference type="EMBL" id="GEU34082.1"/>
    </source>
</evidence>
<protein>
    <submittedName>
        <fullName evidence="1">Retrovirus-related Pol polyprotein from transposon TNT 1-94</fullName>
    </submittedName>
</protein>
<dbReference type="PANTHER" id="PTHR42648:SF32">
    <property type="entry name" value="RIBONUCLEASE H-LIKE DOMAIN, GAG-PRE-INTEGRASE DOMAIN PROTEIN-RELATED"/>
    <property type="match status" value="1"/>
</dbReference>
<dbReference type="EMBL" id="BKCJ010000536">
    <property type="protein sequence ID" value="GEU34082.1"/>
    <property type="molecule type" value="Genomic_DNA"/>
</dbReference>
<reference evidence="1" key="1">
    <citation type="journal article" date="2019" name="Sci. Rep.">
        <title>Draft genome of Tanacetum cinerariifolium, the natural source of mosquito coil.</title>
        <authorList>
            <person name="Yamashiro T."/>
            <person name="Shiraishi A."/>
            <person name="Satake H."/>
            <person name="Nakayama K."/>
        </authorList>
    </citation>
    <scope>NUCLEOTIDE SEQUENCE</scope>
</reference>